<reference evidence="3 4" key="1">
    <citation type="journal article" date="2023" name="G3 (Bethesda)">
        <title>A chromosome-level genome assembly of Zasmidium syzygii isolated from banana leaves.</title>
        <authorList>
            <person name="van Westerhoven A.C."/>
            <person name="Mehrabi R."/>
            <person name="Talebi R."/>
            <person name="Steentjes M.B.F."/>
            <person name="Corcolon B."/>
            <person name="Chong P.A."/>
            <person name="Kema G.H.J."/>
            <person name="Seidl M.F."/>
        </authorList>
    </citation>
    <scope>NUCLEOTIDE SEQUENCE [LARGE SCALE GENOMIC DNA]</scope>
    <source>
        <strain evidence="3 4">P124</strain>
    </source>
</reference>
<dbReference type="PANTHER" id="PTHR35204">
    <property type="entry name" value="YALI0A21131P"/>
    <property type="match status" value="1"/>
</dbReference>
<dbReference type="PANTHER" id="PTHR35204:SF1">
    <property type="entry name" value="ENTEROTOXIN"/>
    <property type="match status" value="1"/>
</dbReference>
<accession>A0ABR0E1F0</accession>
<feature type="signal peptide" evidence="2">
    <location>
        <begin position="1"/>
        <end position="18"/>
    </location>
</feature>
<comment type="caution">
    <text evidence="3">The sequence shown here is derived from an EMBL/GenBank/DDBJ whole genome shotgun (WGS) entry which is preliminary data.</text>
</comment>
<proteinExistence type="predicted"/>
<sequence>MKRLAAILLASVISGVVCDNLDPTLKHANHIFNEIHSSARQWGSTLNHNGMAFFMATVPEGTELYHGTSSASPKIGMDWLAFEPEHALVFARPGSNRPDDDRNEEHPRHKAVTHGYLHTFRAQHDLRLLYLDGASAAKSDRGTLDLQDVVLLNQMPKAMTGRRSFYEHEEDSARAAGLCHMAQEDWRGKVDGFIRMEAGFEIILCDFESHLELVRVTQSKSQDSATGAIPDSPAFFKAIAGRYDGIGGDRIAIDYETQVSLFAYPDALYFDGWRRPRVNHTGAVIEAVRNAVTSMVLSEIPRSKRRTNWQSVADMVVGRYADRIEYLASGEIDLLTDLRFEAERSLRPFIDYSRLDKSAEISRPPECKHGSSSDHRSQHNDMRDALKDRTFEA</sequence>
<feature type="region of interest" description="Disordered" evidence="1">
    <location>
        <begin position="361"/>
        <end position="393"/>
    </location>
</feature>
<gene>
    <name evidence="3" type="ORF">PRZ48_013353</name>
</gene>
<name>A0ABR0E1F0_ZASCE</name>
<dbReference type="InterPro" id="IPR038921">
    <property type="entry name" value="YOR389W-like"/>
</dbReference>
<evidence type="ECO:0000256" key="1">
    <source>
        <dbReference type="SAM" id="MobiDB-lite"/>
    </source>
</evidence>
<dbReference type="EMBL" id="JAXOVC010000012">
    <property type="protein sequence ID" value="KAK4495026.1"/>
    <property type="molecule type" value="Genomic_DNA"/>
</dbReference>
<keyword evidence="4" id="KW-1185">Reference proteome</keyword>
<evidence type="ECO:0000313" key="4">
    <source>
        <dbReference type="Proteomes" id="UP001305779"/>
    </source>
</evidence>
<feature type="chain" id="PRO_5046302662" evidence="2">
    <location>
        <begin position="19"/>
        <end position="393"/>
    </location>
</feature>
<organism evidence="3 4">
    <name type="scientific">Zasmidium cellare</name>
    <name type="common">Wine cellar mold</name>
    <name type="synonym">Racodium cellare</name>
    <dbReference type="NCBI Taxonomy" id="395010"/>
    <lineage>
        <taxon>Eukaryota</taxon>
        <taxon>Fungi</taxon>
        <taxon>Dikarya</taxon>
        <taxon>Ascomycota</taxon>
        <taxon>Pezizomycotina</taxon>
        <taxon>Dothideomycetes</taxon>
        <taxon>Dothideomycetidae</taxon>
        <taxon>Mycosphaerellales</taxon>
        <taxon>Mycosphaerellaceae</taxon>
        <taxon>Zasmidium</taxon>
    </lineage>
</organism>
<dbReference type="Proteomes" id="UP001305779">
    <property type="component" value="Unassembled WGS sequence"/>
</dbReference>
<protein>
    <submittedName>
        <fullName evidence="3">Uncharacterized protein</fullName>
    </submittedName>
</protein>
<keyword evidence="2" id="KW-0732">Signal</keyword>
<evidence type="ECO:0000313" key="3">
    <source>
        <dbReference type="EMBL" id="KAK4495026.1"/>
    </source>
</evidence>
<evidence type="ECO:0000256" key="2">
    <source>
        <dbReference type="SAM" id="SignalP"/>
    </source>
</evidence>